<dbReference type="SUPFAM" id="SSF46785">
    <property type="entry name" value="Winged helix' DNA-binding domain"/>
    <property type="match status" value="1"/>
</dbReference>
<evidence type="ECO:0000256" key="19">
    <source>
        <dbReference type="ARBA" id="ARBA00023315"/>
    </source>
</evidence>
<sequence length="1872" mass="209354">MVKLANPLYTEWILEAIKKVKKQKQRPSEERICNAVSSSHGLDRKTVLEQLELSVKDGTILKVSNKGLNSYKDPDNPGRIALPKPRNHGKVDNKQNVDWNKLIKRAVEGLAESGGSTLKSIERFLKGQKDVSALFGGGAASGFHQQLRLAIKRAVGHGRLLKDGPLYRLNTKATNVDGKESCESLSSLPPVSLLPHEKDKPVAEPIPICSFCLGTKDQNREKKPEELISCADCGNSGHPSCLKFSPELTVRVKALRWQCIECKTCSSCRDQGKNADNMLFCDSCDRGFHMECCDPPLTRMPKGMWICQICRPRKKGRKLLQKKAAQIKRRYANPIGRPKNRLKKQNTVSKGPFSKVRTGPGRGRKRKITLSSQSASSSEDGYLEQIDGLDFCRDGSVPLKFNKKTKGLIDGLTKFFTPSPDGRKPRGEVVDYSEQYRVRKKGNRKSSTSDWPTDNQDGWDGKQESEERLFGSQEIMTEKDMELFRDIQEQALQKVGVTGPPDPQVRCPSVIEFGKYEIHTWYSSPYPQEYSRLPKLYLCEFCLKYMKSRTILQQHMKKCGWFHPPANEIYRKNNISVFEVDGNVSTIYCQNLCLLAKLFLDHKTLYYDVEPFLFYVLTQNDVKGCHLVGYFSKEKHCQQKYNVSCIMILPQYQRKGYGRFLIDFSYLLSKREGQAGSPEKPLSDLGRLSYMAYWKSVILECLYHQNDKQISIKKLSKLTGICPQDITSTLHHLRMLDFRSDQFVIIRREKLIQDHMAKLQLNLRPVDVDPECLRWTPVIVSNSVGKSASRENKEQDSYSLVESEKKPEVTAPASSTRLNKQVLPRDSLPANNQPSRRGRWRRKNRKAQERFADEDSTLLLEETSAPPEQYGDREEKSETCQEQYTESQEQSAASQEQPSQDGKPDGPKRRPSEVLELWRGPLKKSPEPLKCGLPESHDRLPRRYSEGRYSDGDRTLLRGCSESSEEEGEPESPRSSSPPVLTKPTLKRKKPILHRRRRVRKRKHHNSSVVTETISETTEVLDEPFEDSDSERPMPRLEPTFEIDQEEEEEDENELFSQGYFRHLSSQDILRCRPASKRKSKDGDEDEDSDDADDTPILKPVSLLRKCDVKDSPLEPDTSTPMKKKKGWPKGKSRKPVHWKKRPGRKPGLKLNRELVAVSTRECVVEPVVPLPEPGREPQVQENQEAVESREDLPLREERKEAEELPLEAEEGEEGEEEEDTTSSDVRAASPADSCSPETGAKEPEVGEEGEEEEEPRVPAGQQPSEEGPQELAQRAREEEEEEEEEDAAAETHQSEDHDADDEDDGHLEPTEKKGPEEQPAGGDSKEEHGGQESFLDPDVHSSREHAKDKEETEPDSEEEQTSRDASVVSEHMPGSEDDHEEDSHAKEELLQLKAEAEIPHSDLDLETVQAVQSLTQEESSEHEGAYQDCEETLAACQTLQSYTQADEDPQLPLVEECHASEHNSPLSSVQSHPSQSVRSVGSPSVPALEGGYTQISPEQGSLSAPSMQNMETSPMMDVPSVSDHSQQVVDSGFSDLGSIESTTENYENPSSYDSTMGGSICGNSSSQSSCSYGGLSSSSSLTQSSCIPESGTTGNISIYERIPGDFGAGSYSQPSATFSLAKLQQLTNTIMDPHAMPYSHSPAVTSYATSVSLSNTGLAQLAPSHPLAGTPQAQATMTPPPNLASTTMNLTSPLLQCNMSATNIGIPHTQRLQGQMPVKGHISIRSKSAPLPSAAAHQQQLYGRSPPAVAMQAGPRALAVQRGMNMGVNLMPTPAYNVNSMNMNTLNAMNSYRMTQPMMNSSYHSNPAYMNQTAQYPMQMQMGMMGSQAYTQQPMQPNPHGNMMYTGPSHHSYMNAAGVPKQSLNGPYMRR</sequence>
<evidence type="ECO:0000259" key="26">
    <source>
        <dbReference type="PROSITE" id="PS51504"/>
    </source>
</evidence>
<dbReference type="PROSITE" id="PS51726">
    <property type="entry name" value="MYST_HAT"/>
    <property type="match status" value="1"/>
</dbReference>
<evidence type="ECO:0000256" key="21">
    <source>
        <dbReference type="PIRSR" id="PIRSR602717-51"/>
    </source>
</evidence>
<feature type="compositionally biased region" description="Basic residues" evidence="24">
    <location>
        <begin position="1122"/>
        <end position="1148"/>
    </location>
</feature>
<dbReference type="InterPro" id="IPR016181">
    <property type="entry name" value="Acyl_CoA_acyltransferase"/>
</dbReference>
<dbReference type="SUPFAM" id="SSF55729">
    <property type="entry name" value="Acyl-CoA N-acyltransferases (Nat)"/>
    <property type="match status" value="1"/>
</dbReference>
<feature type="compositionally biased region" description="Basic and acidic residues" evidence="24">
    <location>
        <begin position="870"/>
        <end position="879"/>
    </location>
</feature>
<evidence type="ECO:0000259" key="27">
    <source>
        <dbReference type="PROSITE" id="PS51726"/>
    </source>
</evidence>
<evidence type="ECO:0000256" key="5">
    <source>
        <dbReference type="ARBA" id="ARBA00022499"/>
    </source>
</evidence>
<feature type="compositionally biased region" description="Acidic residues" evidence="24">
    <location>
        <begin position="1019"/>
        <end position="1029"/>
    </location>
</feature>
<dbReference type="FunFam" id="3.40.630.30:FF:000001">
    <property type="entry name" value="Histone acetyltransferase"/>
    <property type="match status" value="1"/>
</dbReference>
<keyword evidence="15" id="KW-0805">Transcription regulation</keyword>
<keyword evidence="14" id="KW-0007">Acetylation</keyword>
<feature type="compositionally biased region" description="Basic and acidic residues" evidence="24">
    <location>
        <begin position="1187"/>
        <end position="1203"/>
    </location>
</feature>
<keyword evidence="5" id="KW-1017">Isopeptide bond</keyword>
<evidence type="ECO:0000313" key="30">
    <source>
        <dbReference type="Proteomes" id="UP000437017"/>
    </source>
</evidence>
<dbReference type="Gene3D" id="3.40.630.30">
    <property type="match status" value="1"/>
</dbReference>
<dbReference type="Gene3D" id="3.30.60.60">
    <property type="entry name" value="N-acetyl transferase-like"/>
    <property type="match status" value="1"/>
</dbReference>
<evidence type="ECO:0000256" key="17">
    <source>
        <dbReference type="ARBA" id="ARBA00023163"/>
    </source>
</evidence>
<dbReference type="PROSITE" id="PS50016">
    <property type="entry name" value="ZF_PHD_2"/>
    <property type="match status" value="2"/>
</dbReference>
<accession>A0A6A1QB93</accession>
<dbReference type="EC" id="2.3.1.48" evidence="3 23"/>
<dbReference type="SUPFAM" id="SSF57903">
    <property type="entry name" value="FYVE/PHD zinc finger"/>
    <property type="match status" value="2"/>
</dbReference>
<feature type="compositionally biased region" description="Basic and acidic residues" evidence="24">
    <location>
        <begin position="788"/>
        <end position="808"/>
    </location>
</feature>
<feature type="compositionally biased region" description="Basic and acidic residues" evidence="24">
    <location>
        <begin position="1374"/>
        <end position="1404"/>
    </location>
</feature>
<evidence type="ECO:0000256" key="6">
    <source>
        <dbReference type="ARBA" id="ARBA00022553"/>
    </source>
</evidence>
<dbReference type="InterPro" id="IPR048589">
    <property type="entry name" value="SAMD1-like_WH"/>
</dbReference>
<evidence type="ECO:0000256" key="7">
    <source>
        <dbReference type="ARBA" id="ARBA00022679"/>
    </source>
</evidence>
<keyword evidence="7" id="KW-0808">Transferase</keyword>
<dbReference type="InterPro" id="IPR040706">
    <property type="entry name" value="Zf-MYST"/>
</dbReference>
<feature type="active site" description="Proton donor/acceptor" evidence="21">
    <location>
        <position position="679"/>
    </location>
</feature>
<evidence type="ECO:0000313" key="29">
    <source>
        <dbReference type="EMBL" id="KAB0404343.1"/>
    </source>
</evidence>
<dbReference type="FunFam" id="1.10.10.10:FF:000132">
    <property type="entry name" value="Histone acetyltransferase"/>
    <property type="match status" value="1"/>
</dbReference>
<dbReference type="Pfam" id="PF21524">
    <property type="entry name" value="SAMD1_WH"/>
    <property type="match status" value="1"/>
</dbReference>
<keyword evidence="30" id="KW-1185">Reference proteome</keyword>
<dbReference type="CDD" id="cd15618">
    <property type="entry name" value="PHD1_MOZ_MORF"/>
    <property type="match status" value="1"/>
</dbReference>
<feature type="compositionally biased region" description="Basic and acidic residues" evidence="24">
    <location>
        <begin position="1338"/>
        <end position="1351"/>
    </location>
</feature>
<dbReference type="InterPro" id="IPR005818">
    <property type="entry name" value="Histone_H1/H5_H15"/>
</dbReference>
<dbReference type="Gene3D" id="1.10.10.10">
    <property type="entry name" value="Winged helix-like DNA-binding domain superfamily/Winged helix DNA-binding domain"/>
    <property type="match status" value="2"/>
</dbReference>
<dbReference type="CDD" id="cd04301">
    <property type="entry name" value="NAT_SF"/>
    <property type="match status" value="1"/>
</dbReference>
<feature type="compositionally biased region" description="Basic and acidic residues" evidence="24">
    <location>
        <begin position="1307"/>
        <end position="1317"/>
    </location>
</feature>
<feature type="compositionally biased region" description="Low complexity" evidence="24">
    <location>
        <begin position="880"/>
        <end position="900"/>
    </location>
</feature>
<evidence type="ECO:0000256" key="18">
    <source>
        <dbReference type="ARBA" id="ARBA00023242"/>
    </source>
</evidence>
<feature type="domain" description="PHD-type" evidence="25">
    <location>
        <begin position="206"/>
        <end position="265"/>
    </location>
</feature>
<dbReference type="GO" id="GO:0006357">
    <property type="term" value="P:regulation of transcription by RNA polymerase II"/>
    <property type="evidence" value="ECO:0007669"/>
    <property type="project" value="TreeGrafter"/>
</dbReference>
<feature type="compositionally biased region" description="Basic residues" evidence="24">
    <location>
        <begin position="836"/>
        <end position="845"/>
    </location>
</feature>
<dbReference type="Pfam" id="PF01853">
    <property type="entry name" value="MOZ_SAS"/>
    <property type="match status" value="1"/>
</dbReference>
<dbReference type="InterPro" id="IPR011011">
    <property type="entry name" value="Znf_FYVE_PHD"/>
</dbReference>
<evidence type="ECO:0000256" key="1">
    <source>
        <dbReference type="ARBA" id="ARBA00004123"/>
    </source>
</evidence>
<dbReference type="Proteomes" id="UP000437017">
    <property type="component" value="Unassembled WGS sequence"/>
</dbReference>
<keyword evidence="10 22" id="KW-0863">Zinc-finger</keyword>
<feature type="domain" description="H15" evidence="26">
    <location>
        <begin position="95"/>
        <end position="171"/>
    </location>
</feature>
<dbReference type="Pfam" id="PF17772">
    <property type="entry name" value="zf-MYST"/>
    <property type="match status" value="1"/>
</dbReference>
<feature type="domain" description="PHD-type" evidence="25">
    <location>
        <begin position="262"/>
        <end position="313"/>
    </location>
</feature>
<keyword evidence="12" id="KW-0832">Ubl conjugation</keyword>
<feature type="region of interest" description="Disordered" evidence="24">
    <location>
        <begin position="1166"/>
        <end position="1428"/>
    </location>
</feature>
<keyword evidence="19" id="KW-0012">Acyltransferase</keyword>
<dbReference type="Pfam" id="PF00628">
    <property type="entry name" value="PHD"/>
    <property type="match status" value="2"/>
</dbReference>
<evidence type="ECO:0000256" key="16">
    <source>
        <dbReference type="ARBA" id="ARBA00023159"/>
    </source>
</evidence>
<name>A0A6A1QB93_BALPH</name>
<evidence type="ECO:0000256" key="15">
    <source>
        <dbReference type="ARBA" id="ARBA00023015"/>
    </source>
</evidence>
<keyword evidence="18 23" id="KW-0539">Nucleus</keyword>
<dbReference type="GO" id="GO:0008270">
    <property type="term" value="F:zinc ion binding"/>
    <property type="evidence" value="ECO:0007669"/>
    <property type="project" value="UniProtKB-KW"/>
</dbReference>
<evidence type="ECO:0000256" key="2">
    <source>
        <dbReference type="ARBA" id="ARBA00010107"/>
    </source>
</evidence>
<evidence type="ECO:0000256" key="11">
    <source>
        <dbReference type="ARBA" id="ARBA00022833"/>
    </source>
</evidence>
<feature type="region of interest" description="Disordered" evidence="24">
    <location>
        <begin position="439"/>
        <end position="465"/>
    </location>
</feature>
<evidence type="ECO:0000256" key="20">
    <source>
        <dbReference type="ARBA" id="ARBA00048017"/>
    </source>
</evidence>
<dbReference type="GO" id="GO:0010484">
    <property type="term" value="F:histone H3 acetyltransferase activity"/>
    <property type="evidence" value="ECO:0007669"/>
    <property type="project" value="TreeGrafter"/>
</dbReference>
<comment type="catalytic activity">
    <reaction evidence="20 23">
        <text>L-lysyl-[protein] + acetyl-CoA = N(6)-acetyl-L-lysyl-[protein] + CoA + H(+)</text>
        <dbReference type="Rhea" id="RHEA:45948"/>
        <dbReference type="Rhea" id="RHEA-COMP:9752"/>
        <dbReference type="Rhea" id="RHEA-COMP:10731"/>
        <dbReference type="ChEBI" id="CHEBI:15378"/>
        <dbReference type="ChEBI" id="CHEBI:29969"/>
        <dbReference type="ChEBI" id="CHEBI:57287"/>
        <dbReference type="ChEBI" id="CHEBI:57288"/>
        <dbReference type="ChEBI" id="CHEBI:61930"/>
        <dbReference type="EC" id="2.3.1.48"/>
    </reaction>
</comment>
<dbReference type="GO" id="GO:0003712">
    <property type="term" value="F:transcription coregulator activity"/>
    <property type="evidence" value="ECO:0007669"/>
    <property type="project" value="TreeGrafter"/>
</dbReference>
<comment type="caution">
    <text evidence="29">The sequence shown here is derived from an EMBL/GenBank/DDBJ whole genome shotgun (WGS) entry which is preliminary data.</text>
</comment>
<feature type="compositionally biased region" description="Basic and acidic residues" evidence="24">
    <location>
        <begin position="902"/>
        <end position="913"/>
    </location>
</feature>
<feature type="compositionally biased region" description="Acidic residues" evidence="24">
    <location>
        <begin position="1246"/>
        <end position="1255"/>
    </location>
</feature>
<keyword evidence="16" id="KW-0010">Activator</keyword>
<reference evidence="29 30" key="1">
    <citation type="journal article" date="2019" name="PLoS ONE">
        <title>Genomic analyses reveal an absence of contemporary introgressive admixture between fin whales and blue whales, despite known hybrids.</title>
        <authorList>
            <person name="Westbury M.V."/>
            <person name="Petersen B."/>
            <person name="Lorenzen E.D."/>
        </authorList>
    </citation>
    <scope>NUCLEOTIDE SEQUENCE [LARGE SCALE GENOMIC DNA]</scope>
    <source>
        <strain evidence="29">FinWhale-01</strain>
    </source>
</reference>
<dbReference type="Gene3D" id="3.30.40.10">
    <property type="entry name" value="Zinc/RING finger domain, C3HC4 (zinc finger)"/>
    <property type="match status" value="1"/>
</dbReference>
<feature type="region of interest" description="Disordered" evidence="24">
    <location>
        <begin position="784"/>
        <end position="1152"/>
    </location>
</feature>
<evidence type="ECO:0000256" key="24">
    <source>
        <dbReference type="SAM" id="MobiDB-lite"/>
    </source>
</evidence>
<keyword evidence="11" id="KW-0862">Zinc</keyword>
<evidence type="ECO:0000256" key="9">
    <source>
        <dbReference type="ARBA" id="ARBA00022737"/>
    </source>
</evidence>
<comment type="subcellular location">
    <subcellularLocation>
        <location evidence="1 23">Nucleus</location>
    </subcellularLocation>
</comment>
<feature type="compositionally biased region" description="Acidic residues" evidence="24">
    <location>
        <begin position="1204"/>
        <end position="1222"/>
    </location>
</feature>
<organism evidence="29 30">
    <name type="scientific">Balaenoptera physalus</name>
    <name type="common">Fin whale</name>
    <name type="synonym">Balaena physalus</name>
    <dbReference type="NCBI Taxonomy" id="9770"/>
    <lineage>
        <taxon>Eukaryota</taxon>
        <taxon>Metazoa</taxon>
        <taxon>Chordata</taxon>
        <taxon>Craniata</taxon>
        <taxon>Vertebrata</taxon>
        <taxon>Euteleostomi</taxon>
        <taxon>Mammalia</taxon>
        <taxon>Eutheria</taxon>
        <taxon>Laurasiatheria</taxon>
        <taxon>Artiodactyla</taxon>
        <taxon>Whippomorpha</taxon>
        <taxon>Cetacea</taxon>
        <taxon>Mysticeti</taxon>
        <taxon>Balaenopteridae</taxon>
        <taxon>Balaenoptera</taxon>
    </lineage>
</organism>
<dbReference type="EMBL" id="SGJD01000613">
    <property type="protein sequence ID" value="KAB0404343.1"/>
    <property type="molecule type" value="Genomic_DNA"/>
</dbReference>
<keyword evidence="4" id="KW-0678">Repressor</keyword>
<evidence type="ECO:0000256" key="4">
    <source>
        <dbReference type="ARBA" id="ARBA00022491"/>
    </source>
</evidence>
<dbReference type="SMART" id="SM00526">
    <property type="entry name" value="H15"/>
    <property type="match status" value="1"/>
</dbReference>
<evidence type="ECO:0000256" key="8">
    <source>
        <dbReference type="ARBA" id="ARBA00022723"/>
    </source>
</evidence>
<dbReference type="InterPro" id="IPR050603">
    <property type="entry name" value="MYST_HAT"/>
</dbReference>
<feature type="region of interest" description="Disordered" evidence="24">
    <location>
        <begin position="1461"/>
        <end position="1560"/>
    </location>
</feature>
<dbReference type="InterPro" id="IPR001965">
    <property type="entry name" value="Znf_PHD"/>
</dbReference>
<dbReference type="InterPro" id="IPR036390">
    <property type="entry name" value="WH_DNA-bd_sf"/>
</dbReference>
<dbReference type="PROSITE" id="PS52014">
    <property type="entry name" value="SAMD1_WH"/>
    <property type="match status" value="1"/>
</dbReference>
<evidence type="ECO:0000259" key="25">
    <source>
        <dbReference type="PROSITE" id="PS50016"/>
    </source>
</evidence>
<evidence type="ECO:0000259" key="28">
    <source>
        <dbReference type="PROSITE" id="PS52014"/>
    </source>
</evidence>
<keyword evidence="13" id="KW-0156">Chromatin regulator</keyword>
<feature type="compositionally biased region" description="Acidic residues" evidence="24">
    <location>
        <begin position="1041"/>
        <end position="1054"/>
    </location>
</feature>
<feature type="region of interest" description="Disordered" evidence="24">
    <location>
        <begin position="335"/>
        <end position="379"/>
    </location>
</feature>
<dbReference type="FunFam" id="1.10.10.10:FF:000123">
    <property type="entry name" value="Histone acetyltransferase"/>
    <property type="match status" value="1"/>
</dbReference>
<feature type="compositionally biased region" description="Polar residues" evidence="24">
    <location>
        <begin position="1463"/>
        <end position="1483"/>
    </location>
</feature>
<dbReference type="OrthoDB" id="787137at2759"/>
<dbReference type="InterPro" id="IPR036388">
    <property type="entry name" value="WH-like_DNA-bd_sf"/>
</dbReference>
<dbReference type="FunFam" id="3.30.40.10:FF:000035">
    <property type="entry name" value="Histone acetyltransferase"/>
    <property type="match status" value="1"/>
</dbReference>
<feature type="compositionally biased region" description="Acidic residues" evidence="24">
    <location>
        <begin position="1083"/>
        <end position="1094"/>
    </location>
</feature>
<dbReference type="PANTHER" id="PTHR10615:SF26">
    <property type="entry name" value="HISTONE ACETYLTRANSFERASE KAT6A"/>
    <property type="match status" value="1"/>
</dbReference>
<evidence type="ECO:0000256" key="22">
    <source>
        <dbReference type="PROSITE-ProRule" id="PRU00146"/>
    </source>
</evidence>
<protein>
    <recommendedName>
        <fullName evidence="3 23">Histone acetyltransferase</fullName>
        <ecNumber evidence="3 23">2.3.1.48</ecNumber>
    </recommendedName>
</protein>
<dbReference type="GO" id="GO:0003682">
    <property type="term" value="F:chromatin binding"/>
    <property type="evidence" value="ECO:0007669"/>
    <property type="project" value="TreeGrafter"/>
</dbReference>
<keyword evidence="8" id="KW-0479">Metal-binding</keyword>
<proteinExistence type="inferred from homology"/>
<dbReference type="CDD" id="cd15527">
    <property type="entry name" value="PHD2_KAT6A_6B"/>
    <property type="match status" value="1"/>
</dbReference>
<keyword evidence="6" id="KW-0597">Phosphoprotein</keyword>
<dbReference type="SMART" id="SM00249">
    <property type="entry name" value="PHD"/>
    <property type="match status" value="2"/>
</dbReference>
<feature type="compositionally biased region" description="Polar residues" evidence="24">
    <location>
        <begin position="1494"/>
        <end position="1513"/>
    </location>
</feature>
<dbReference type="InterPro" id="IPR019787">
    <property type="entry name" value="Znf_PHD-finger"/>
</dbReference>
<keyword evidence="9" id="KW-0677">Repeat</keyword>
<dbReference type="GO" id="GO:0005634">
    <property type="term" value="C:nucleus"/>
    <property type="evidence" value="ECO:0007669"/>
    <property type="project" value="UniProtKB-SubCell"/>
</dbReference>
<dbReference type="GO" id="GO:0000786">
    <property type="term" value="C:nucleosome"/>
    <property type="evidence" value="ECO:0007669"/>
    <property type="project" value="InterPro"/>
</dbReference>
<dbReference type="PROSITE" id="PS51504">
    <property type="entry name" value="H15"/>
    <property type="match status" value="1"/>
</dbReference>
<feature type="compositionally biased region" description="Polar residues" evidence="24">
    <location>
        <begin position="445"/>
        <end position="456"/>
    </location>
</feature>
<dbReference type="GO" id="GO:0003677">
    <property type="term" value="F:DNA binding"/>
    <property type="evidence" value="ECO:0007669"/>
    <property type="project" value="InterPro"/>
</dbReference>
<evidence type="ECO:0000256" key="14">
    <source>
        <dbReference type="ARBA" id="ARBA00022990"/>
    </source>
</evidence>
<feature type="compositionally biased region" description="Basic residues" evidence="24">
    <location>
        <begin position="985"/>
        <end position="1006"/>
    </location>
</feature>
<evidence type="ECO:0000256" key="3">
    <source>
        <dbReference type="ARBA" id="ARBA00013184"/>
    </source>
</evidence>
<feature type="domain" description="SAMD1-like winged helix (WH)" evidence="28">
    <location>
        <begin position="1"/>
        <end position="77"/>
    </location>
</feature>
<feature type="compositionally biased region" description="Polar residues" evidence="24">
    <location>
        <begin position="369"/>
        <end position="379"/>
    </location>
</feature>
<evidence type="ECO:0000256" key="10">
    <source>
        <dbReference type="ARBA" id="ARBA00022771"/>
    </source>
</evidence>
<evidence type="ECO:0000256" key="12">
    <source>
        <dbReference type="ARBA" id="ARBA00022843"/>
    </source>
</evidence>
<keyword evidence="17" id="KW-0804">Transcription</keyword>
<gene>
    <name evidence="29" type="ORF">E2I00_005280</name>
</gene>
<evidence type="ECO:0000256" key="13">
    <source>
        <dbReference type="ARBA" id="ARBA00022853"/>
    </source>
</evidence>
<dbReference type="FunFam" id="3.30.60.60:FF:000002">
    <property type="entry name" value="Histone acetyltransferase"/>
    <property type="match status" value="1"/>
</dbReference>
<dbReference type="PANTHER" id="PTHR10615">
    <property type="entry name" value="HISTONE ACETYLTRANSFERASE"/>
    <property type="match status" value="1"/>
</dbReference>
<comment type="similarity">
    <text evidence="2 23">Belongs to the MYST (SAS/MOZ) family.</text>
</comment>
<feature type="compositionally biased region" description="Basic and acidic residues" evidence="24">
    <location>
        <begin position="935"/>
        <end position="956"/>
    </location>
</feature>
<dbReference type="GO" id="GO:0006334">
    <property type="term" value="P:nucleosome assembly"/>
    <property type="evidence" value="ECO:0007669"/>
    <property type="project" value="InterPro"/>
</dbReference>
<feature type="compositionally biased region" description="Low complexity" evidence="24">
    <location>
        <begin position="1007"/>
        <end position="1018"/>
    </location>
</feature>
<feature type="domain" description="MYST-type HAT" evidence="27">
    <location>
        <begin position="503"/>
        <end position="777"/>
    </location>
</feature>
<evidence type="ECO:0000256" key="23">
    <source>
        <dbReference type="RuleBase" id="RU361211"/>
    </source>
</evidence>
<dbReference type="GO" id="GO:0070776">
    <property type="term" value="C:MOZ/MORF histone acetyltransferase complex"/>
    <property type="evidence" value="ECO:0007669"/>
    <property type="project" value="TreeGrafter"/>
</dbReference>
<dbReference type="InterPro" id="IPR013083">
    <property type="entry name" value="Znf_RING/FYVE/PHD"/>
</dbReference>
<feature type="compositionally biased region" description="Polar residues" evidence="24">
    <location>
        <begin position="1540"/>
        <end position="1557"/>
    </location>
</feature>
<feature type="compositionally biased region" description="Low complexity" evidence="24">
    <location>
        <begin position="1518"/>
        <end position="1532"/>
    </location>
</feature>
<feature type="compositionally biased region" description="Acidic residues" evidence="24">
    <location>
        <begin position="1279"/>
        <end position="1289"/>
    </location>
</feature>
<dbReference type="InterPro" id="IPR002717">
    <property type="entry name" value="HAT_MYST-type"/>
</dbReference>